<name>A0ABD5TV43_9EURY</name>
<organism evidence="2 3">
    <name type="scientific">Halopelagius fulvigenes</name>
    <dbReference type="NCBI Taxonomy" id="1198324"/>
    <lineage>
        <taxon>Archaea</taxon>
        <taxon>Methanobacteriati</taxon>
        <taxon>Methanobacteriota</taxon>
        <taxon>Stenosarchaea group</taxon>
        <taxon>Halobacteria</taxon>
        <taxon>Halobacteriales</taxon>
        <taxon>Haloferacaceae</taxon>
    </lineage>
</organism>
<gene>
    <name evidence="2" type="ORF">ACFQEV_05410</name>
</gene>
<dbReference type="RefSeq" id="WP_379693361.1">
    <property type="nucleotide sequence ID" value="NZ_JBHSXH010000009.1"/>
</dbReference>
<keyword evidence="1" id="KW-1133">Transmembrane helix</keyword>
<sequence>MAILPEGFSLPPPTYLALLFVAAAEVGREAYRRRPAVTPRRILAFAPWMVLGSALHVLYVLDSLPGVVRPLAGTPAVYVTVAILGVATWVAADARFGGEDEADGDDSAARVLGGVGGGLALAASAAVLLAGASRGTLSPSVPVIGLAASVVVAAAAWEVLVRAYPPAAATGAVGGLAVFGHSLDAVSTAVGVDLLGFGERTPLSRFIIEFAHGLPTDPYLGGGWLFVLVKLAVVCGVVSLFADYVREDPTEGFLLLGFVAAVGLGPGAHNLLLFTVA</sequence>
<feature type="transmembrane region" description="Helical" evidence="1">
    <location>
        <begin position="143"/>
        <end position="161"/>
    </location>
</feature>
<feature type="transmembrane region" description="Helical" evidence="1">
    <location>
        <begin position="253"/>
        <end position="274"/>
    </location>
</feature>
<evidence type="ECO:0000313" key="2">
    <source>
        <dbReference type="EMBL" id="MFC6824435.1"/>
    </source>
</evidence>
<dbReference type="PANTHER" id="PTHR40700:SF1">
    <property type="entry name" value="DUF63 DOMAIN-CONTAINING PROTEIN"/>
    <property type="match status" value="1"/>
</dbReference>
<evidence type="ECO:0000256" key="1">
    <source>
        <dbReference type="SAM" id="Phobius"/>
    </source>
</evidence>
<evidence type="ECO:0000313" key="3">
    <source>
        <dbReference type="Proteomes" id="UP001596408"/>
    </source>
</evidence>
<keyword evidence="1" id="KW-0472">Membrane</keyword>
<dbReference type="Pfam" id="PF01889">
    <property type="entry name" value="DUF63"/>
    <property type="match status" value="1"/>
</dbReference>
<protein>
    <submittedName>
        <fullName evidence="2">DUF63 family protein</fullName>
    </submittedName>
</protein>
<reference evidence="2 3" key="1">
    <citation type="journal article" date="2019" name="Int. J. Syst. Evol. Microbiol.">
        <title>The Global Catalogue of Microorganisms (GCM) 10K type strain sequencing project: providing services to taxonomists for standard genome sequencing and annotation.</title>
        <authorList>
            <consortium name="The Broad Institute Genomics Platform"/>
            <consortium name="The Broad Institute Genome Sequencing Center for Infectious Disease"/>
            <person name="Wu L."/>
            <person name="Ma J."/>
        </authorList>
    </citation>
    <scope>NUCLEOTIDE SEQUENCE [LARGE SCALE GENOMIC DNA]</scope>
    <source>
        <strain evidence="2 3">YIM 94188</strain>
    </source>
</reference>
<dbReference type="PANTHER" id="PTHR40700">
    <property type="entry name" value="HYPOTHETICAL MEMBRANE PROTEIN, CONSERVED, DUF63 FAMILY"/>
    <property type="match status" value="1"/>
</dbReference>
<feature type="transmembrane region" description="Helical" evidence="1">
    <location>
        <begin position="76"/>
        <end position="96"/>
    </location>
</feature>
<feature type="transmembrane region" description="Helical" evidence="1">
    <location>
        <begin position="43"/>
        <end position="61"/>
    </location>
</feature>
<dbReference type="AlphaFoldDB" id="A0ABD5TV43"/>
<keyword evidence="3" id="KW-1185">Reference proteome</keyword>
<dbReference type="Proteomes" id="UP001596408">
    <property type="component" value="Unassembled WGS sequence"/>
</dbReference>
<keyword evidence="1" id="KW-0812">Transmembrane</keyword>
<accession>A0ABD5TV43</accession>
<dbReference type="InterPro" id="IPR002749">
    <property type="entry name" value="DUF63"/>
</dbReference>
<comment type="caution">
    <text evidence="2">The sequence shown here is derived from an EMBL/GenBank/DDBJ whole genome shotgun (WGS) entry which is preliminary data.</text>
</comment>
<feature type="transmembrane region" description="Helical" evidence="1">
    <location>
        <begin position="218"/>
        <end position="241"/>
    </location>
</feature>
<dbReference type="EMBL" id="JBHSXH010000009">
    <property type="protein sequence ID" value="MFC6824435.1"/>
    <property type="molecule type" value="Genomic_DNA"/>
</dbReference>
<feature type="transmembrane region" description="Helical" evidence="1">
    <location>
        <begin position="108"/>
        <end position="131"/>
    </location>
</feature>
<proteinExistence type="predicted"/>